<dbReference type="EMBL" id="RHFK02000013">
    <property type="protein sequence ID" value="TWW66522.1"/>
    <property type="molecule type" value="Genomic_DNA"/>
</dbReference>
<dbReference type="InterPro" id="IPR000742">
    <property type="entry name" value="EGF"/>
</dbReference>
<dbReference type="Proteomes" id="UP000324091">
    <property type="component" value="Chromosome 20"/>
</dbReference>
<proteinExistence type="predicted"/>
<evidence type="ECO:0000256" key="1">
    <source>
        <dbReference type="PROSITE-ProRule" id="PRU00076"/>
    </source>
</evidence>
<evidence type="ECO:0000259" key="3">
    <source>
        <dbReference type="PROSITE" id="PS50026"/>
    </source>
</evidence>
<dbReference type="AlphaFoldDB" id="A0A5C6NG57"/>
<comment type="caution">
    <text evidence="4">The sequence shown here is derived from an EMBL/GenBank/DDBJ whole genome shotgun (WGS) entry which is preliminary data.</text>
</comment>
<accession>A0A5C6NG57</accession>
<gene>
    <name evidence="4" type="ORF">D4764_20G0005540</name>
</gene>
<keyword evidence="1" id="KW-0245">EGF-like domain</keyword>
<reference evidence="4 5" key="1">
    <citation type="submission" date="2019-04" db="EMBL/GenBank/DDBJ databases">
        <title>Chromosome genome assembly for Takifugu flavidus.</title>
        <authorList>
            <person name="Xiao S."/>
        </authorList>
    </citation>
    <scope>NUCLEOTIDE SEQUENCE [LARGE SCALE GENOMIC DNA]</scope>
    <source>
        <strain evidence="4">HTHZ2018</strain>
        <tissue evidence="4">Muscle</tissue>
    </source>
</reference>
<dbReference type="SUPFAM" id="SSF57196">
    <property type="entry name" value="EGF/Laminin"/>
    <property type="match status" value="1"/>
</dbReference>
<keyword evidence="2" id="KW-0472">Membrane</keyword>
<evidence type="ECO:0000313" key="4">
    <source>
        <dbReference type="EMBL" id="TWW66522.1"/>
    </source>
</evidence>
<keyword evidence="5" id="KW-1185">Reference proteome</keyword>
<keyword evidence="2" id="KW-0812">Transmembrane</keyword>
<comment type="caution">
    <text evidence="1">Lacks conserved residue(s) required for the propagation of feature annotation.</text>
</comment>
<dbReference type="PROSITE" id="PS01186">
    <property type="entry name" value="EGF_2"/>
    <property type="match status" value="1"/>
</dbReference>
<dbReference type="PROSITE" id="PS50026">
    <property type="entry name" value="EGF_3"/>
    <property type="match status" value="1"/>
</dbReference>
<sequence>MSVSDLVPQPRGVDRNLPTCGETQCNSHGTCELPPGGGGNLVCNCQLGYRGETCEDTVNGSLSLPLTLSVLAVIIGLLVIGFIFAKLRQKQKRQRR</sequence>
<evidence type="ECO:0000313" key="5">
    <source>
        <dbReference type="Proteomes" id="UP000324091"/>
    </source>
</evidence>
<keyword evidence="1" id="KW-1015">Disulfide bond</keyword>
<dbReference type="PROSITE" id="PS00022">
    <property type="entry name" value="EGF_1"/>
    <property type="match status" value="1"/>
</dbReference>
<evidence type="ECO:0000256" key="2">
    <source>
        <dbReference type="SAM" id="Phobius"/>
    </source>
</evidence>
<feature type="domain" description="EGF-like" evidence="3">
    <location>
        <begin position="16"/>
        <end position="55"/>
    </location>
</feature>
<feature type="disulfide bond" evidence="1">
    <location>
        <begin position="45"/>
        <end position="54"/>
    </location>
</feature>
<keyword evidence="2" id="KW-1133">Transmembrane helix</keyword>
<feature type="transmembrane region" description="Helical" evidence="2">
    <location>
        <begin position="66"/>
        <end position="87"/>
    </location>
</feature>
<dbReference type="Gene3D" id="2.10.25.10">
    <property type="entry name" value="Laminin"/>
    <property type="match status" value="1"/>
</dbReference>
<organism evidence="4 5">
    <name type="scientific">Takifugu flavidus</name>
    <name type="common">sansaifugu</name>
    <dbReference type="NCBI Taxonomy" id="433684"/>
    <lineage>
        <taxon>Eukaryota</taxon>
        <taxon>Metazoa</taxon>
        <taxon>Chordata</taxon>
        <taxon>Craniata</taxon>
        <taxon>Vertebrata</taxon>
        <taxon>Euteleostomi</taxon>
        <taxon>Actinopterygii</taxon>
        <taxon>Neopterygii</taxon>
        <taxon>Teleostei</taxon>
        <taxon>Neoteleostei</taxon>
        <taxon>Acanthomorphata</taxon>
        <taxon>Eupercaria</taxon>
        <taxon>Tetraodontiformes</taxon>
        <taxon>Tetradontoidea</taxon>
        <taxon>Tetraodontidae</taxon>
        <taxon>Takifugu</taxon>
    </lineage>
</organism>
<protein>
    <recommendedName>
        <fullName evidence="3">EGF-like domain-containing protein</fullName>
    </recommendedName>
</protein>
<name>A0A5C6NG57_9TELE</name>